<dbReference type="AlphaFoldDB" id="A0AAW5KQR9"/>
<dbReference type="SUPFAM" id="SSF52540">
    <property type="entry name" value="P-loop containing nucleoside triphosphate hydrolases"/>
    <property type="match status" value="1"/>
</dbReference>
<dbReference type="InterPro" id="IPR027417">
    <property type="entry name" value="P-loop_NTPase"/>
</dbReference>
<sequence>MKIRNYPKGYSAGPDGIYYHGEHFSNALIEITDYYEVKSLTADVPGDCYVEVAFKVGEKIYTAVIPCSGLEKAMRFIPRNEVKFNKKESTCNDFLSGTIKGAILNVEHRIRYSLDQGYNCFPAEKDSDAHYVFLLGNCIIGDTERIDVDIAPQNEAIAKFKRPLSTQNAEFMPWVSDFLDSDNIPGVLLMAALTPFIMPLIDESQRSRFEFNTYVYGDSGSGKSAITKLLVDYFEGSPNIINLHSNKSEIDKIFEYKHCCVAIDDLCGTDSNRERENNEQKLSENLKRVQTPGQIVRDGKRIKNESMLFVTGEYLLKSSSTLNRCLVVNLKDPIPPKEINKLCRNKDQYLEMVRCFIEWVCKNYDRLSEDLNSKLSDVKNHKNKAERYSGFNRNYAIKSLLFCICDIFCEFIRSVSHDDMTMITRRRSIENSIEAQIDDTLRHLENRSSEYASSRNIVEKVAAAILNSQNVTNDINKFRKAIRLDEDARYLDEGPHYYDNQLEGSFIISGKELRNVFSSRLSAKSIGEALADENVLMLSKDGSRTYPIRKQGKSQGKWTKKFYHINADALKEYAPCSDETEDKKPEKRELSIFRQHEAFWDKKKKQ</sequence>
<reference evidence="1" key="1">
    <citation type="submission" date="2022-06" db="EMBL/GenBank/DDBJ databases">
        <title>Isolation of gut microbiota from human fecal samples.</title>
        <authorList>
            <person name="Pamer E.G."/>
            <person name="Barat B."/>
            <person name="Waligurski E."/>
            <person name="Medina S."/>
            <person name="Paddock L."/>
            <person name="Mostad J."/>
        </authorList>
    </citation>
    <scope>NUCLEOTIDE SEQUENCE</scope>
    <source>
        <strain evidence="1">DFI.5.57</strain>
    </source>
</reference>
<name>A0AAW5KQR9_9FIRM</name>
<gene>
    <name evidence="1" type="ORF">NE632_06095</name>
</gene>
<proteinExistence type="predicted"/>
<evidence type="ECO:0000313" key="2">
    <source>
        <dbReference type="Proteomes" id="UP001206236"/>
    </source>
</evidence>
<dbReference type="Proteomes" id="UP001206236">
    <property type="component" value="Unassembled WGS sequence"/>
</dbReference>
<accession>A0AAW5KQR9</accession>
<organism evidence="1 2">
    <name type="scientific">Ruminococcus bicirculans</name>
    <name type="common">ex Wegman et al. 2014</name>
    <dbReference type="NCBI Taxonomy" id="1160721"/>
    <lineage>
        <taxon>Bacteria</taxon>
        <taxon>Bacillati</taxon>
        <taxon>Bacillota</taxon>
        <taxon>Clostridia</taxon>
        <taxon>Eubacteriales</taxon>
        <taxon>Oscillospiraceae</taxon>
        <taxon>Ruminococcus</taxon>
    </lineage>
</organism>
<evidence type="ECO:0000313" key="1">
    <source>
        <dbReference type="EMBL" id="MCQ5152877.1"/>
    </source>
</evidence>
<comment type="caution">
    <text evidence="1">The sequence shown here is derived from an EMBL/GenBank/DDBJ whole genome shotgun (WGS) entry which is preliminary data.</text>
</comment>
<evidence type="ECO:0008006" key="3">
    <source>
        <dbReference type="Google" id="ProtNLM"/>
    </source>
</evidence>
<dbReference type="RefSeq" id="WP_256321876.1">
    <property type="nucleotide sequence ID" value="NZ_JANGCN010000010.1"/>
</dbReference>
<dbReference type="EMBL" id="JANGCN010000010">
    <property type="protein sequence ID" value="MCQ5152877.1"/>
    <property type="molecule type" value="Genomic_DNA"/>
</dbReference>
<protein>
    <recommendedName>
        <fullName evidence="3">DUF927 domain-containing protein</fullName>
    </recommendedName>
</protein>